<dbReference type="InterPro" id="IPR014984">
    <property type="entry name" value="HopJ"/>
</dbReference>
<dbReference type="Pfam" id="PF08888">
    <property type="entry name" value="HopJ"/>
    <property type="match status" value="1"/>
</dbReference>
<name>A0A370DDR5_9GAMM</name>
<dbReference type="EMBL" id="QFXC01000011">
    <property type="protein sequence ID" value="RDH82993.1"/>
    <property type="molecule type" value="Genomic_DNA"/>
</dbReference>
<gene>
    <name evidence="1" type="ORF">DIZ80_12075</name>
</gene>
<sequence length="112" mass="12903">MKNFLLQITSNPENNSFENTITTIDQNYDFSPCEFNNGDLLNAENQNNGSCKIFAFARLQNLTEPQTLHCFGDYYRKDVLENPDNTDHQNIRNFIKTGWSGISFDSNPLTEK</sequence>
<accession>A0A370DDR5</accession>
<protein>
    <submittedName>
        <fullName evidence="1">Type III effector</fullName>
    </submittedName>
</protein>
<dbReference type="InterPro" id="IPR038604">
    <property type="entry name" value="HopJ_sf"/>
</dbReference>
<evidence type="ECO:0000313" key="2">
    <source>
        <dbReference type="Proteomes" id="UP000254266"/>
    </source>
</evidence>
<dbReference type="Proteomes" id="UP000254266">
    <property type="component" value="Unassembled WGS sequence"/>
</dbReference>
<proteinExistence type="predicted"/>
<dbReference type="Gene3D" id="3.20.160.10">
    <property type="entry name" value="vpa0580 domain like"/>
    <property type="match status" value="1"/>
</dbReference>
<evidence type="ECO:0000313" key="1">
    <source>
        <dbReference type="EMBL" id="RDH82993.1"/>
    </source>
</evidence>
<keyword evidence="2" id="KW-1185">Reference proteome</keyword>
<comment type="caution">
    <text evidence="1">The sequence shown here is derived from an EMBL/GenBank/DDBJ whole genome shotgun (WGS) entry which is preliminary data.</text>
</comment>
<organism evidence="1 2">
    <name type="scientific">endosymbiont of Galathealinum brachiosum</name>
    <dbReference type="NCBI Taxonomy" id="2200906"/>
    <lineage>
        <taxon>Bacteria</taxon>
        <taxon>Pseudomonadati</taxon>
        <taxon>Pseudomonadota</taxon>
        <taxon>Gammaproteobacteria</taxon>
        <taxon>sulfur-oxidizing symbionts</taxon>
    </lineage>
</organism>
<reference evidence="1 2" key="1">
    <citation type="journal article" date="2018" name="ISME J.">
        <title>Endosymbiont genomes yield clues of tubeworm success.</title>
        <authorList>
            <person name="Li Y."/>
            <person name="Liles M.R."/>
            <person name="Halanych K.M."/>
        </authorList>
    </citation>
    <scope>NUCLEOTIDE SEQUENCE [LARGE SCALE GENOMIC DNA]</scope>
    <source>
        <strain evidence="1">A1464</strain>
    </source>
</reference>
<dbReference type="AlphaFoldDB" id="A0A370DDR5"/>